<organism evidence="2 3">
    <name type="scientific">Nocardia amamiensis</name>
    <dbReference type="NCBI Taxonomy" id="404578"/>
    <lineage>
        <taxon>Bacteria</taxon>
        <taxon>Bacillati</taxon>
        <taxon>Actinomycetota</taxon>
        <taxon>Actinomycetes</taxon>
        <taxon>Mycobacteriales</taxon>
        <taxon>Nocardiaceae</taxon>
        <taxon>Nocardia</taxon>
    </lineage>
</organism>
<dbReference type="RefSeq" id="WP_195128408.1">
    <property type="nucleotide sequence ID" value="NZ_JADLQX010000003.1"/>
</dbReference>
<protein>
    <recommendedName>
        <fullName evidence="4">DUF805 domain-containing protein</fullName>
    </recommendedName>
</protein>
<evidence type="ECO:0008006" key="4">
    <source>
        <dbReference type="Google" id="ProtNLM"/>
    </source>
</evidence>
<feature type="transmembrane region" description="Helical" evidence="1">
    <location>
        <begin position="76"/>
        <end position="99"/>
    </location>
</feature>
<comment type="caution">
    <text evidence="2">The sequence shown here is derived from an EMBL/GenBank/DDBJ whole genome shotgun (WGS) entry which is preliminary data.</text>
</comment>
<evidence type="ECO:0000256" key="1">
    <source>
        <dbReference type="SAM" id="Phobius"/>
    </source>
</evidence>
<accession>A0ABS0CKA5</accession>
<feature type="transmembrane region" description="Helical" evidence="1">
    <location>
        <begin position="12"/>
        <end position="36"/>
    </location>
</feature>
<dbReference type="Proteomes" id="UP000702209">
    <property type="component" value="Unassembled WGS sequence"/>
</dbReference>
<proteinExistence type="predicted"/>
<keyword evidence="1" id="KW-1133">Transmembrane helix</keyword>
<dbReference type="EMBL" id="JADLQX010000003">
    <property type="protein sequence ID" value="MBF6297052.1"/>
    <property type="molecule type" value="Genomic_DNA"/>
</dbReference>
<feature type="transmembrane region" description="Helical" evidence="1">
    <location>
        <begin position="42"/>
        <end position="64"/>
    </location>
</feature>
<reference evidence="2 3" key="1">
    <citation type="submission" date="2020-10" db="EMBL/GenBank/DDBJ databases">
        <title>Identification of Nocardia species via Next-generation sequencing and recognition of intraspecies genetic diversity.</title>
        <authorList>
            <person name="Li P."/>
            <person name="Li P."/>
            <person name="Lu B."/>
        </authorList>
    </citation>
    <scope>NUCLEOTIDE SEQUENCE [LARGE SCALE GENOMIC DNA]</scope>
    <source>
        <strain evidence="2 3">BJ06-0157</strain>
    </source>
</reference>
<keyword evidence="3" id="KW-1185">Reference proteome</keyword>
<keyword evidence="1" id="KW-0472">Membrane</keyword>
<name>A0ABS0CKA5_9NOCA</name>
<sequence>MNVRNTALTWFRCCWQVILGVASGAALFFFCVMALVEFLSFWALPVGSFLALAIWIVIVAINAVRMHFRGWNFARIQFLSGLGIIPCYFGISMIIIVSIEGMW</sequence>
<evidence type="ECO:0000313" key="3">
    <source>
        <dbReference type="Proteomes" id="UP000702209"/>
    </source>
</evidence>
<keyword evidence="1" id="KW-0812">Transmembrane</keyword>
<gene>
    <name evidence="2" type="ORF">IU459_05780</name>
</gene>
<evidence type="ECO:0000313" key="2">
    <source>
        <dbReference type="EMBL" id="MBF6297052.1"/>
    </source>
</evidence>